<dbReference type="AlphaFoldDB" id="A0A3D0ZRL1"/>
<dbReference type="Proteomes" id="UP000263336">
    <property type="component" value="Unassembled WGS sequence"/>
</dbReference>
<name>A0A3D0ZRL1_UNCKA</name>
<keyword evidence="1" id="KW-0732">Signal</keyword>
<dbReference type="Gene3D" id="3.30.1920.20">
    <property type="match status" value="1"/>
</dbReference>
<evidence type="ECO:0000256" key="1">
    <source>
        <dbReference type="SAM" id="SignalP"/>
    </source>
</evidence>
<comment type="caution">
    <text evidence="2">The sequence shown here is derived from an EMBL/GenBank/DDBJ whole genome shotgun (WGS) entry which is preliminary data.</text>
</comment>
<gene>
    <name evidence="2" type="ORF">DEP93_04390</name>
</gene>
<protein>
    <submittedName>
        <fullName evidence="2">Uncharacterized protein</fullName>
    </submittedName>
</protein>
<proteinExistence type="predicted"/>
<dbReference type="EMBL" id="DOZN01000028">
    <property type="protein sequence ID" value="HCC42672.1"/>
    <property type="molecule type" value="Genomic_DNA"/>
</dbReference>
<accession>A0A3D0ZRL1</accession>
<evidence type="ECO:0000313" key="2">
    <source>
        <dbReference type="EMBL" id="HCC42672.1"/>
    </source>
</evidence>
<sequence length="644" mass="70138">MNPKKTALVTILLPVLFSFLLQQGVYAGNTPPFTTLTKTPSTPNGKDDWYLTPVNILLTATDLESGVASINYKIDSGNWVTVTQSDTLNLAPNPSFETTHAGSSINTLSWEAGLQDGQAVYSRNTLNYVFGTTSIKINSTGAAWHSINHSVNYAVANPLSNMSAEVWLKTESAGGSAYFKIFAVSKDINDNFVYTEVAQSNSINGTTTWTKISENFVVSVSDAIGVYMEVGLLGTGILYVDGVSINNSAKSADTSFTVSSDGNHTVSYYSVDRSGNIETTKSTTFKIDQTPPTNWRNSNAYRGVTGPSDHHLYVTTVVDDTTSGISTLTDKFQYHTDRNPGFGSFSDLMQCSSTWQPDTWAPLISPPFSPGATTVTLLTPKTDFCDSVWKICKTVRFYAEDMAGNSSTKDLCINGPWIKIRGGGLAGSRLGINMLSESSDKNTDSVIEAGNTEVNFFTSTKSWVVKNNIGAKDYSYAELLDAVKTSPTEIFGTLPTSNGVYIKNGNFTINATSVPNNYDTSTFKQIVFINGNLRFDKEIVLASNSAVLFVVSGNVEIKKTVSEVTSAIHSDGTFYTAYDTNEGDQTGTLRLKGVFVADKFIFQRTLQGTDNVEDPSEDFTYEPRFGNLLREYIGINAVRWLKSE</sequence>
<organism evidence="2 3">
    <name type="scientific">candidate division WWE3 bacterium</name>
    <dbReference type="NCBI Taxonomy" id="2053526"/>
    <lineage>
        <taxon>Bacteria</taxon>
        <taxon>Katanobacteria</taxon>
    </lineage>
</organism>
<evidence type="ECO:0000313" key="3">
    <source>
        <dbReference type="Proteomes" id="UP000263336"/>
    </source>
</evidence>
<feature type="chain" id="PRO_5017647352" evidence="1">
    <location>
        <begin position="28"/>
        <end position="644"/>
    </location>
</feature>
<feature type="signal peptide" evidence="1">
    <location>
        <begin position="1"/>
        <end position="27"/>
    </location>
</feature>
<reference evidence="2 3" key="1">
    <citation type="journal article" date="2018" name="Nat. Biotechnol.">
        <title>A standardized bacterial taxonomy based on genome phylogeny substantially revises the tree of life.</title>
        <authorList>
            <person name="Parks D.H."/>
            <person name="Chuvochina M."/>
            <person name="Waite D.W."/>
            <person name="Rinke C."/>
            <person name="Skarshewski A."/>
            <person name="Chaumeil P.A."/>
            <person name="Hugenholtz P."/>
        </authorList>
    </citation>
    <scope>NUCLEOTIDE SEQUENCE [LARGE SCALE GENOMIC DNA]</scope>
    <source>
        <strain evidence="2">UBA11701</strain>
    </source>
</reference>